<dbReference type="SUPFAM" id="SSF47203">
    <property type="entry name" value="Acyl-CoA dehydrogenase C-terminal domain-like"/>
    <property type="match status" value="1"/>
</dbReference>
<organism evidence="8 9">
    <name type="scientific">Endozoicomonas elysicola</name>
    <dbReference type="NCBI Taxonomy" id="305900"/>
    <lineage>
        <taxon>Bacteria</taxon>
        <taxon>Pseudomonadati</taxon>
        <taxon>Pseudomonadota</taxon>
        <taxon>Gammaproteobacteria</taxon>
        <taxon>Oceanospirillales</taxon>
        <taxon>Endozoicomonadaceae</taxon>
        <taxon>Endozoicomonas</taxon>
    </lineage>
</organism>
<dbReference type="RefSeq" id="WP_026258072.1">
    <property type="nucleotide sequence ID" value="NZ_JOJP01000001.1"/>
</dbReference>
<dbReference type="PANTHER" id="PTHR43884:SF20">
    <property type="entry name" value="ACYL-COA DEHYDROGENASE FADE28"/>
    <property type="match status" value="1"/>
</dbReference>
<keyword evidence="5" id="KW-0560">Oxidoreductase</keyword>
<dbReference type="Gene3D" id="2.40.110.10">
    <property type="entry name" value="Butyryl-CoA Dehydrogenase, subunit A, domain 2"/>
    <property type="match status" value="1"/>
</dbReference>
<dbReference type="Gene3D" id="1.20.140.10">
    <property type="entry name" value="Butyryl-CoA Dehydrogenase, subunit A, domain 3"/>
    <property type="match status" value="1"/>
</dbReference>
<dbReference type="InterPro" id="IPR009100">
    <property type="entry name" value="AcylCoA_DH/oxidase_NM_dom_sf"/>
</dbReference>
<dbReference type="SUPFAM" id="SSF56645">
    <property type="entry name" value="Acyl-CoA dehydrogenase NM domain-like"/>
    <property type="match status" value="1"/>
</dbReference>
<name>A0A081KER7_9GAMM</name>
<evidence type="ECO:0000313" key="8">
    <source>
        <dbReference type="EMBL" id="KEI72643.1"/>
    </source>
</evidence>
<dbReference type="CDD" id="cd00567">
    <property type="entry name" value="ACAD"/>
    <property type="match status" value="1"/>
</dbReference>
<proteinExistence type="inferred from homology"/>
<dbReference type="InterPro" id="IPR036250">
    <property type="entry name" value="AcylCo_DH-like_C"/>
</dbReference>
<evidence type="ECO:0000256" key="2">
    <source>
        <dbReference type="ARBA" id="ARBA00009347"/>
    </source>
</evidence>
<dbReference type="InterPro" id="IPR013786">
    <property type="entry name" value="AcylCoA_DH/ox_N"/>
</dbReference>
<dbReference type="Pfam" id="PF00441">
    <property type="entry name" value="Acyl-CoA_dh_1"/>
    <property type="match status" value="1"/>
</dbReference>
<accession>A0A081KER7</accession>
<dbReference type="EMBL" id="JOJP01000001">
    <property type="protein sequence ID" value="KEI72643.1"/>
    <property type="molecule type" value="Genomic_DNA"/>
</dbReference>
<feature type="domain" description="Acyl-CoA dehydrogenase/oxidase C-terminal" evidence="6">
    <location>
        <begin position="225"/>
        <end position="356"/>
    </location>
</feature>
<dbReference type="AlphaFoldDB" id="A0A081KER7"/>
<gene>
    <name evidence="8" type="ORF">GV64_19605</name>
</gene>
<dbReference type="STRING" id="305900.GV64_19605"/>
<evidence type="ECO:0000256" key="5">
    <source>
        <dbReference type="ARBA" id="ARBA00023002"/>
    </source>
</evidence>
<dbReference type="Pfam" id="PF02771">
    <property type="entry name" value="Acyl-CoA_dh_N"/>
    <property type="match status" value="1"/>
</dbReference>
<reference evidence="8 9" key="1">
    <citation type="submission" date="2014-06" db="EMBL/GenBank/DDBJ databases">
        <title>Whole Genome Sequences of Three Symbiotic Endozoicomonas Bacteria.</title>
        <authorList>
            <person name="Neave M.J."/>
            <person name="Apprill A."/>
            <person name="Voolstra C.R."/>
        </authorList>
    </citation>
    <scope>NUCLEOTIDE SEQUENCE [LARGE SCALE GENOMIC DNA]</scope>
    <source>
        <strain evidence="8 9">DSM 22380</strain>
    </source>
</reference>
<dbReference type="GO" id="GO:0003995">
    <property type="term" value="F:acyl-CoA dehydrogenase activity"/>
    <property type="evidence" value="ECO:0007669"/>
    <property type="project" value="TreeGrafter"/>
</dbReference>
<evidence type="ECO:0000259" key="7">
    <source>
        <dbReference type="Pfam" id="PF02771"/>
    </source>
</evidence>
<comment type="caution">
    <text evidence="8">The sequence shown here is derived from an EMBL/GenBank/DDBJ whole genome shotgun (WGS) entry which is preliminary data.</text>
</comment>
<dbReference type="InterPro" id="IPR009075">
    <property type="entry name" value="AcylCo_DH/oxidase_C"/>
</dbReference>
<comment type="similarity">
    <text evidence="2">Belongs to the acyl-CoA dehydrogenase family.</text>
</comment>
<dbReference type="InterPro" id="IPR046373">
    <property type="entry name" value="Acyl-CoA_Oxase/DH_mid-dom_sf"/>
</dbReference>
<dbReference type="Proteomes" id="UP000027997">
    <property type="component" value="Unassembled WGS sequence"/>
</dbReference>
<evidence type="ECO:0000256" key="3">
    <source>
        <dbReference type="ARBA" id="ARBA00022630"/>
    </source>
</evidence>
<keyword evidence="4" id="KW-0274">FAD</keyword>
<evidence type="ECO:0008006" key="10">
    <source>
        <dbReference type="Google" id="ProtNLM"/>
    </source>
</evidence>
<dbReference type="PANTHER" id="PTHR43884">
    <property type="entry name" value="ACYL-COA DEHYDROGENASE"/>
    <property type="match status" value="1"/>
</dbReference>
<evidence type="ECO:0000259" key="6">
    <source>
        <dbReference type="Pfam" id="PF00441"/>
    </source>
</evidence>
<protein>
    <recommendedName>
        <fullName evidence="10">Acyl-CoA dehydrogenase</fullName>
    </recommendedName>
</protein>
<dbReference type="eggNOG" id="COG1960">
    <property type="taxonomic scope" value="Bacteria"/>
</dbReference>
<evidence type="ECO:0000256" key="1">
    <source>
        <dbReference type="ARBA" id="ARBA00001974"/>
    </source>
</evidence>
<keyword evidence="3" id="KW-0285">Flavoprotein</keyword>
<dbReference type="InterPro" id="IPR037069">
    <property type="entry name" value="AcylCoA_DH/ox_N_sf"/>
</dbReference>
<dbReference type="Gene3D" id="1.10.540.10">
    <property type="entry name" value="Acyl-CoA dehydrogenase/oxidase, N-terminal domain"/>
    <property type="match status" value="1"/>
</dbReference>
<evidence type="ECO:0000313" key="9">
    <source>
        <dbReference type="Proteomes" id="UP000027997"/>
    </source>
</evidence>
<sequence>MDFSFSEDQGAIRDLAKQILSDQATETRLNQLKAEGEGFDKNLWYQFAESGLLGMAIPESSGGSGFGLTELCLMLEEQGRHVAPMPLLPSLVLAALPIARFGSKEQQEKYLKPLACGEHILTAAFAEQSMPEAIRSEATVSTNGDSLLLNGTRECVPYAGEARAILMPATDESGKTVLLLVDAQAAGVELTPQNSTHGEPLYTVQMADVAVRPQDVLVDAESGEKALEWIIARGQVAAAATMVGVTEEALRRTAEYTTERKQFGKTIAGFQSTTMRCADAYIDIEAMRSTYWQALWQLEEEKAAAPAVATAKWWACIGGGRVVHTAQHLHGGIGADIDYPLHRYFLWAKQLELSLGGGTYQQAALGALLADESAEVNVL</sequence>
<comment type="cofactor">
    <cofactor evidence="1">
        <name>FAD</name>
        <dbReference type="ChEBI" id="CHEBI:57692"/>
    </cofactor>
</comment>
<feature type="domain" description="Acyl-CoA dehydrogenase/oxidase N-terminal" evidence="7">
    <location>
        <begin position="6"/>
        <end position="118"/>
    </location>
</feature>
<keyword evidence="9" id="KW-1185">Reference proteome</keyword>
<dbReference type="GO" id="GO:0050660">
    <property type="term" value="F:flavin adenine dinucleotide binding"/>
    <property type="evidence" value="ECO:0007669"/>
    <property type="project" value="InterPro"/>
</dbReference>
<evidence type="ECO:0000256" key="4">
    <source>
        <dbReference type="ARBA" id="ARBA00022827"/>
    </source>
</evidence>